<feature type="domain" description="EAL" evidence="1">
    <location>
        <begin position="337"/>
        <end position="586"/>
    </location>
</feature>
<dbReference type="PANTHER" id="PTHR33121">
    <property type="entry name" value="CYCLIC DI-GMP PHOSPHODIESTERASE PDEF"/>
    <property type="match status" value="1"/>
</dbReference>
<dbReference type="InterPro" id="IPR035965">
    <property type="entry name" value="PAS-like_dom_sf"/>
</dbReference>
<dbReference type="GO" id="GO:0071111">
    <property type="term" value="F:cyclic-guanylate-specific phosphodiesterase activity"/>
    <property type="evidence" value="ECO:0007669"/>
    <property type="project" value="InterPro"/>
</dbReference>
<dbReference type="Gene3D" id="3.30.450.20">
    <property type="entry name" value="PAS domain"/>
    <property type="match status" value="1"/>
</dbReference>
<organism evidence="3 4">
    <name type="scientific">Rhodoplanes serenus</name>
    <dbReference type="NCBI Taxonomy" id="200615"/>
    <lineage>
        <taxon>Bacteria</taxon>
        <taxon>Pseudomonadati</taxon>
        <taxon>Pseudomonadota</taxon>
        <taxon>Alphaproteobacteria</taxon>
        <taxon>Hyphomicrobiales</taxon>
        <taxon>Nitrobacteraceae</taxon>
        <taxon>Rhodoplanes</taxon>
    </lineage>
</organism>
<dbReference type="InterPro" id="IPR035919">
    <property type="entry name" value="EAL_sf"/>
</dbReference>
<dbReference type="Gene3D" id="3.30.70.270">
    <property type="match status" value="1"/>
</dbReference>
<dbReference type="PROSITE" id="PS50887">
    <property type="entry name" value="GGDEF"/>
    <property type="match status" value="1"/>
</dbReference>
<feature type="domain" description="GGDEF" evidence="2">
    <location>
        <begin position="193"/>
        <end position="326"/>
    </location>
</feature>
<dbReference type="PROSITE" id="PS50883">
    <property type="entry name" value="EAL"/>
    <property type="match status" value="1"/>
</dbReference>
<dbReference type="Proteomes" id="UP000289200">
    <property type="component" value="Unassembled WGS sequence"/>
</dbReference>
<dbReference type="InterPro" id="IPR000160">
    <property type="entry name" value="GGDEF_dom"/>
</dbReference>
<dbReference type="InterPro" id="IPR043128">
    <property type="entry name" value="Rev_trsase/Diguanyl_cyclase"/>
</dbReference>
<dbReference type="SUPFAM" id="SSF141868">
    <property type="entry name" value="EAL domain-like"/>
    <property type="match status" value="1"/>
</dbReference>
<dbReference type="OrthoDB" id="9814202at2"/>
<accession>A0A447CP21</accession>
<dbReference type="InterPro" id="IPR001633">
    <property type="entry name" value="EAL_dom"/>
</dbReference>
<dbReference type="NCBIfam" id="TIGR00254">
    <property type="entry name" value="GGDEF"/>
    <property type="match status" value="1"/>
</dbReference>
<dbReference type="InterPro" id="IPR050706">
    <property type="entry name" value="Cyclic-di-GMP_PDE-like"/>
</dbReference>
<keyword evidence="4" id="KW-1185">Reference proteome</keyword>
<dbReference type="InterPro" id="IPR029787">
    <property type="entry name" value="Nucleotide_cyclase"/>
</dbReference>
<dbReference type="CDD" id="cd01949">
    <property type="entry name" value="GGDEF"/>
    <property type="match status" value="1"/>
</dbReference>
<comment type="caution">
    <text evidence="3">The sequence shown here is derived from an EMBL/GenBank/DDBJ whole genome shotgun (WGS) entry which is preliminary data.</text>
</comment>
<dbReference type="SUPFAM" id="SSF55785">
    <property type="entry name" value="PYP-like sensor domain (PAS domain)"/>
    <property type="match status" value="1"/>
</dbReference>
<sequence length="617" mass="66704">MTRNETIAGPAVAGGASTRPDVPEIGPLVLDAGAILRSVGDVPYVWDIASDTLAWGDNAADVLGLTEVEAMATGRGFARLVAPDCPTSRFDAVMRSGTTDAGGGAPYVVQYALVPPGRSGEPLWVEDVGRWFAGPHGDPVRAHGVVRVITERRAREERLAYLSRYDDLTGEMNRWHLTEVLAITIEETVRCRESCGFLLLAVDNVGRINEAYGYEVADEVVAAVAKRLRARMRGGDHLGRFSGNKFGIILKNCTPDDIKVAAERLLAGVREGVVRTNAGPVAVTASVGGVTVPRHARTVHDVLFRSKEALEIAQSKRCGSFHGYQPNVERDALRRASVRTSDQIITALNERRVRIAFEPVVGTASRAVAFHECLMRIRRSDGGLIGAGDIVPIAERLGLMRLLDHRVLELVLDEMKRVPSLRASVNVSPGSTGDADWWEALAAGLRGHPDLAPRLVIEITETAAIQDIDETRGFVARAKDLGCRVAIDDFGAGYTSFRNLRKLGVDIVKIDGAFVQHLARQQDDRAFVQTFLDLARRLGLETVAEWVQDEESAALLAAWGCDYLQGKLIGLATLDPPWAIESRAVESRAIDSRATDPRGAVAPAGRLVDGACTVAAR</sequence>
<name>A0A447CP21_9BRAD</name>
<evidence type="ECO:0000313" key="4">
    <source>
        <dbReference type="Proteomes" id="UP000289200"/>
    </source>
</evidence>
<dbReference type="SUPFAM" id="SSF55073">
    <property type="entry name" value="Nucleotide cyclase"/>
    <property type="match status" value="1"/>
</dbReference>
<gene>
    <name evidence="3" type="primary">cph2_2</name>
    <name evidence="3" type="ORF">RHODGE_RHODGE_00213</name>
</gene>
<protein>
    <submittedName>
        <fullName evidence="3">Phytochrome-like protein cph2</fullName>
    </submittedName>
</protein>
<dbReference type="AlphaFoldDB" id="A0A447CP21"/>
<dbReference type="SMART" id="SM00267">
    <property type="entry name" value="GGDEF"/>
    <property type="match status" value="1"/>
</dbReference>
<dbReference type="PANTHER" id="PTHR33121:SF79">
    <property type="entry name" value="CYCLIC DI-GMP PHOSPHODIESTERASE PDED-RELATED"/>
    <property type="match status" value="1"/>
</dbReference>
<reference evidence="4" key="1">
    <citation type="submission" date="2018-10" db="EMBL/GenBank/DDBJ databases">
        <authorList>
            <person name="Peiro R."/>
            <person name="Begona"/>
            <person name="Cbmso G."/>
            <person name="Lopez M."/>
            <person name="Gonzalez S."/>
            <person name="Sacristan E."/>
            <person name="Castillo E."/>
        </authorList>
    </citation>
    <scope>NUCLEOTIDE SEQUENCE [LARGE SCALE GENOMIC DNA]</scope>
</reference>
<evidence type="ECO:0000313" key="3">
    <source>
        <dbReference type="EMBL" id="VCU06888.1"/>
    </source>
</evidence>
<evidence type="ECO:0000259" key="2">
    <source>
        <dbReference type="PROSITE" id="PS50887"/>
    </source>
</evidence>
<dbReference type="Gene3D" id="3.20.20.450">
    <property type="entry name" value="EAL domain"/>
    <property type="match status" value="1"/>
</dbReference>
<dbReference type="RefSeq" id="WP_129607301.1">
    <property type="nucleotide sequence ID" value="NZ_UWOC01000011.1"/>
</dbReference>
<dbReference type="SMART" id="SM00052">
    <property type="entry name" value="EAL"/>
    <property type="match status" value="1"/>
</dbReference>
<dbReference type="Pfam" id="PF00563">
    <property type="entry name" value="EAL"/>
    <property type="match status" value="1"/>
</dbReference>
<dbReference type="CDD" id="cd01948">
    <property type="entry name" value="EAL"/>
    <property type="match status" value="1"/>
</dbReference>
<proteinExistence type="predicted"/>
<evidence type="ECO:0000259" key="1">
    <source>
        <dbReference type="PROSITE" id="PS50883"/>
    </source>
</evidence>
<dbReference type="EMBL" id="UWOC01000011">
    <property type="protein sequence ID" value="VCU06888.1"/>
    <property type="molecule type" value="Genomic_DNA"/>
</dbReference>
<dbReference type="Pfam" id="PF00990">
    <property type="entry name" value="GGDEF"/>
    <property type="match status" value="1"/>
</dbReference>